<evidence type="ECO:0000256" key="10">
    <source>
        <dbReference type="ARBA" id="ARBA00023098"/>
    </source>
</evidence>
<dbReference type="Proteomes" id="UP000092444">
    <property type="component" value="Unassembled WGS sequence"/>
</dbReference>
<dbReference type="FunFam" id="3.40.50.720:FF:000165">
    <property type="entry name" value="3-ketodihydrosphingosine reductase"/>
    <property type="match status" value="1"/>
</dbReference>
<comment type="pathway">
    <text evidence="3">Sphingolipid metabolism.</text>
</comment>
<dbReference type="CDD" id="cd08939">
    <property type="entry name" value="KDSR-like_SDR_c"/>
    <property type="match status" value="1"/>
</dbReference>
<comment type="similarity">
    <text evidence="4">Belongs to the short-chain dehydrogenases/reductases (SDR) family.</text>
</comment>
<proteinExistence type="inferred from homology"/>
<dbReference type="EMBL" id="CCAG010002244">
    <property type="status" value="NOT_ANNOTATED_CDS"/>
    <property type="molecule type" value="Genomic_DNA"/>
</dbReference>
<evidence type="ECO:0000256" key="1">
    <source>
        <dbReference type="ARBA" id="ARBA00004240"/>
    </source>
</evidence>
<evidence type="ECO:0000256" key="7">
    <source>
        <dbReference type="ARBA" id="ARBA00022857"/>
    </source>
</evidence>
<evidence type="ECO:0000256" key="12">
    <source>
        <dbReference type="ARBA" id="ARBA00044737"/>
    </source>
</evidence>
<dbReference type="InterPro" id="IPR036291">
    <property type="entry name" value="NAD(P)-bd_dom_sf"/>
</dbReference>
<evidence type="ECO:0000256" key="6">
    <source>
        <dbReference type="ARBA" id="ARBA00022824"/>
    </source>
</evidence>
<keyword evidence="10" id="KW-0443">Lipid metabolism</keyword>
<dbReference type="PANTHER" id="PTHR43550:SF3">
    <property type="entry name" value="3-KETODIHYDROSPHINGOSINE REDUCTASE"/>
    <property type="match status" value="1"/>
</dbReference>
<feature type="compositionally biased region" description="Basic and acidic residues" evidence="14">
    <location>
        <begin position="244"/>
        <end position="254"/>
    </location>
</feature>
<comment type="function">
    <text evidence="12">Catalyzes the reduction of 3'-oxosphinganine (3-ketodihydrosphingosine/KDS) to sphinganine (dihydrosphingosine/DHS), the second step of de novo sphingolipid biosynthesis.</text>
</comment>
<evidence type="ECO:0000256" key="14">
    <source>
        <dbReference type="SAM" id="MobiDB-lite"/>
    </source>
</evidence>
<evidence type="ECO:0000256" key="4">
    <source>
        <dbReference type="ARBA" id="ARBA00006484"/>
    </source>
</evidence>
<dbReference type="PRINTS" id="PR00081">
    <property type="entry name" value="GDHRDH"/>
</dbReference>
<keyword evidence="15" id="KW-0472">Membrane</keyword>
<evidence type="ECO:0000313" key="16">
    <source>
        <dbReference type="EnsemblMetazoa" id="GMOY011159-PA"/>
    </source>
</evidence>
<name>A0A1B0GCY3_GLOMM</name>
<keyword evidence="8" id="KW-0746">Sphingolipid metabolism</keyword>
<dbReference type="GO" id="GO:0030148">
    <property type="term" value="P:sphingolipid biosynthetic process"/>
    <property type="evidence" value="ECO:0007669"/>
    <property type="project" value="InterPro"/>
</dbReference>
<feature type="transmembrane region" description="Helical" evidence="15">
    <location>
        <begin position="23"/>
        <end position="40"/>
    </location>
</feature>
<dbReference type="EnsemblMetazoa" id="GMOY011159-RA">
    <property type="protein sequence ID" value="GMOY011159-PA"/>
    <property type="gene ID" value="GMOY011159"/>
</dbReference>
<dbReference type="GO" id="GO:0005789">
    <property type="term" value="C:endoplasmic reticulum membrane"/>
    <property type="evidence" value="ECO:0007669"/>
    <property type="project" value="TreeGrafter"/>
</dbReference>
<dbReference type="PANTHER" id="PTHR43550">
    <property type="entry name" value="3-KETODIHYDROSPHINGOSINE REDUCTASE"/>
    <property type="match status" value="1"/>
</dbReference>
<dbReference type="Gene3D" id="3.40.50.720">
    <property type="entry name" value="NAD(P)-binding Rossmann-like Domain"/>
    <property type="match status" value="1"/>
</dbReference>
<dbReference type="SUPFAM" id="SSF51735">
    <property type="entry name" value="NAD(P)-binding Rossmann-fold domains"/>
    <property type="match status" value="1"/>
</dbReference>
<keyword evidence="5" id="KW-0547">Nucleotide-binding</keyword>
<evidence type="ECO:0000313" key="17">
    <source>
        <dbReference type="Proteomes" id="UP000092444"/>
    </source>
</evidence>
<dbReference type="AlphaFoldDB" id="A0A1B0GCY3"/>
<feature type="region of interest" description="Disordered" evidence="14">
    <location>
        <begin position="240"/>
        <end position="260"/>
    </location>
</feature>
<evidence type="ECO:0000256" key="3">
    <source>
        <dbReference type="ARBA" id="ARBA00004991"/>
    </source>
</evidence>
<keyword evidence="17" id="KW-1185">Reference proteome</keyword>
<dbReference type="GO" id="GO:0000166">
    <property type="term" value="F:nucleotide binding"/>
    <property type="evidence" value="ECO:0007669"/>
    <property type="project" value="UniProtKB-KW"/>
</dbReference>
<dbReference type="InterPro" id="IPR045022">
    <property type="entry name" value="KDSR-like"/>
</dbReference>
<dbReference type="Pfam" id="PF00106">
    <property type="entry name" value="adh_short"/>
    <property type="match status" value="1"/>
</dbReference>
<comment type="subcellular location">
    <subcellularLocation>
        <location evidence="1">Endoplasmic reticulum</location>
    </subcellularLocation>
</comment>
<protein>
    <recommendedName>
        <fullName evidence="11">3-dehydrosphinganine reductase</fullName>
        <ecNumber evidence="11">1.1.1.102</ecNumber>
    </recommendedName>
</protein>
<comment type="catalytic activity">
    <reaction evidence="13">
        <text>sphinganine + NADP(+) = 3-oxosphinganine + NADPH + H(+)</text>
        <dbReference type="Rhea" id="RHEA:22640"/>
        <dbReference type="ChEBI" id="CHEBI:15378"/>
        <dbReference type="ChEBI" id="CHEBI:57783"/>
        <dbReference type="ChEBI" id="CHEBI:57817"/>
        <dbReference type="ChEBI" id="CHEBI:58299"/>
        <dbReference type="ChEBI" id="CHEBI:58349"/>
        <dbReference type="EC" id="1.1.1.102"/>
    </reaction>
    <physiologicalReaction direction="right-to-left" evidence="13">
        <dbReference type="Rhea" id="RHEA:22642"/>
    </physiologicalReaction>
</comment>
<evidence type="ECO:0000256" key="9">
    <source>
        <dbReference type="ARBA" id="ARBA00023002"/>
    </source>
</evidence>
<dbReference type="GO" id="GO:0006666">
    <property type="term" value="P:3-keto-sphinganine metabolic process"/>
    <property type="evidence" value="ECO:0007669"/>
    <property type="project" value="InterPro"/>
</dbReference>
<evidence type="ECO:0000256" key="8">
    <source>
        <dbReference type="ARBA" id="ARBA00022919"/>
    </source>
</evidence>
<dbReference type="STRING" id="37546.A0A1B0GCY3"/>
<keyword evidence="15" id="KW-1133">Transmembrane helix</keyword>
<sequence>MRDSFASTTRYTFVMPFLTGENGVYILVAIAVHILVYMFVTRTRAKNIVGKHVVITGGSKGIGLCLAVECAMKGANVTVIARDEKMLSGAVALMEVIRQLPEQKFQYRCLDLSSKYEQVAETFANIEESLGDIYMLINCAGLAICGTFEEVSVEDARMLMNVNYWGTYNCTRYVLPKMKKSGEGIIVITASQAALFGIYGYGPYAASKYALRAMAETIAMESRHLGISVTLALPADTNTPGFENEEKTKPKETKIISGGGGLAEPERVAKQILNDALKSNFISILGFESWLLTLLGGGLFRWGGLFQNVFHALLLGPLRVIGCFLHLHFERIIKNCAKEKND</sequence>
<evidence type="ECO:0000256" key="11">
    <source>
        <dbReference type="ARBA" id="ARBA00026112"/>
    </source>
</evidence>
<dbReference type="EC" id="1.1.1.102" evidence="11"/>
<organism evidence="16 17">
    <name type="scientific">Glossina morsitans morsitans</name>
    <name type="common">Savannah tsetse fly</name>
    <dbReference type="NCBI Taxonomy" id="37546"/>
    <lineage>
        <taxon>Eukaryota</taxon>
        <taxon>Metazoa</taxon>
        <taxon>Ecdysozoa</taxon>
        <taxon>Arthropoda</taxon>
        <taxon>Hexapoda</taxon>
        <taxon>Insecta</taxon>
        <taxon>Pterygota</taxon>
        <taxon>Neoptera</taxon>
        <taxon>Endopterygota</taxon>
        <taxon>Diptera</taxon>
        <taxon>Brachycera</taxon>
        <taxon>Muscomorpha</taxon>
        <taxon>Hippoboscoidea</taxon>
        <taxon>Glossinidae</taxon>
        <taxon>Glossina</taxon>
    </lineage>
</organism>
<evidence type="ECO:0000256" key="15">
    <source>
        <dbReference type="SAM" id="Phobius"/>
    </source>
</evidence>
<keyword evidence="6" id="KW-0256">Endoplasmic reticulum</keyword>
<dbReference type="InterPro" id="IPR002347">
    <property type="entry name" value="SDR_fam"/>
</dbReference>
<evidence type="ECO:0000256" key="13">
    <source>
        <dbReference type="ARBA" id="ARBA00048930"/>
    </source>
</evidence>
<accession>A0A1B0GCY3</accession>
<comment type="pathway">
    <text evidence="2">Lipid metabolism; sphingolipid metabolism.</text>
</comment>
<keyword evidence="9" id="KW-0560">Oxidoreductase</keyword>
<evidence type="ECO:0000256" key="5">
    <source>
        <dbReference type="ARBA" id="ARBA00022741"/>
    </source>
</evidence>
<evidence type="ECO:0000256" key="2">
    <source>
        <dbReference type="ARBA" id="ARBA00004760"/>
    </source>
</evidence>
<reference evidence="16" key="1">
    <citation type="submission" date="2020-05" db="UniProtKB">
        <authorList>
            <consortium name="EnsemblMetazoa"/>
        </authorList>
    </citation>
    <scope>IDENTIFICATION</scope>
    <source>
        <strain evidence="16">Yale</strain>
    </source>
</reference>
<dbReference type="GO" id="GO:0047560">
    <property type="term" value="F:3-dehydrosphinganine reductase activity"/>
    <property type="evidence" value="ECO:0007669"/>
    <property type="project" value="UniProtKB-EC"/>
</dbReference>
<keyword evidence="15" id="KW-0812">Transmembrane</keyword>
<dbReference type="InterPro" id="IPR020904">
    <property type="entry name" value="Sc_DH/Rdtase_CS"/>
</dbReference>
<dbReference type="VEuPathDB" id="VectorBase:GMOY011159"/>
<keyword evidence="7" id="KW-0521">NADP</keyword>
<dbReference type="PROSITE" id="PS00061">
    <property type="entry name" value="ADH_SHORT"/>
    <property type="match status" value="1"/>
</dbReference>